<proteinExistence type="predicted"/>
<dbReference type="Proteomes" id="UP000800200">
    <property type="component" value="Unassembled WGS sequence"/>
</dbReference>
<dbReference type="EMBL" id="ML994614">
    <property type="protein sequence ID" value="KAF2192909.1"/>
    <property type="molecule type" value="Genomic_DNA"/>
</dbReference>
<dbReference type="AlphaFoldDB" id="A0A6A6EQ51"/>
<evidence type="ECO:0000313" key="2">
    <source>
        <dbReference type="Proteomes" id="UP000800200"/>
    </source>
</evidence>
<accession>A0A6A6EQ51</accession>
<keyword evidence="2" id="KW-1185">Reference proteome</keyword>
<gene>
    <name evidence="1" type="ORF">K469DRAFT_745361</name>
</gene>
<protein>
    <submittedName>
        <fullName evidence="1">Uncharacterized protein</fullName>
    </submittedName>
</protein>
<organism evidence="1 2">
    <name type="scientific">Zopfia rhizophila CBS 207.26</name>
    <dbReference type="NCBI Taxonomy" id="1314779"/>
    <lineage>
        <taxon>Eukaryota</taxon>
        <taxon>Fungi</taxon>
        <taxon>Dikarya</taxon>
        <taxon>Ascomycota</taxon>
        <taxon>Pezizomycotina</taxon>
        <taxon>Dothideomycetes</taxon>
        <taxon>Dothideomycetes incertae sedis</taxon>
        <taxon>Zopfiaceae</taxon>
        <taxon>Zopfia</taxon>
    </lineage>
</organism>
<reference evidence="1" key="1">
    <citation type="journal article" date="2020" name="Stud. Mycol.">
        <title>101 Dothideomycetes genomes: a test case for predicting lifestyles and emergence of pathogens.</title>
        <authorList>
            <person name="Haridas S."/>
            <person name="Albert R."/>
            <person name="Binder M."/>
            <person name="Bloem J."/>
            <person name="Labutti K."/>
            <person name="Salamov A."/>
            <person name="Andreopoulos B."/>
            <person name="Baker S."/>
            <person name="Barry K."/>
            <person name="Bills G."/>
            <person name="Bluhm B."/>
            <person name="Cannon C."/>
            <person name="Castanera R."/>
            <person name="Culley D."/>
            <person name="Daum C."/>
            <person name="Ezra D."/>
            <person name="Gonzalez J."/>
            <person name="Henrissat B."/>
            <person name="Kuo A."/>
            <person name="Liang C."/>
            <person name="Lipzen A."/>
            <person name="Lutzoni F."/>
            <person name="Magnuson J."/>
            <person name="Mondo S."/>
            <person name="Nolan M."/>
            <person name="Ohm R."/>
            <person name="Pangilinan J."/>
            <person name="Park H.-J."/>
            <person name="Ramirez L."/>
            <person name="Alfaro M."/>
            <person name="Sun H."/>
            <person name="Tritt A."/>
            <person name="Yoshinaga Y."/>
            <person name="Zwiers L.-H."/>
            <person name="Turgeon B."/>
            <person name="Goodwin S."/>
            <person name="Spatafora J."/>
            <person name="Crous P."/>
            <person name="Grigoriev I."/>
        </authorList>
    </citation>
    <scope>NUCLEOTIDE SEQUENCE</scope>
    <source>
        <strain evidence="1">CBS 207.26</strain>
    </source>
</reference>
<name>A0A6A6EQ51_9PEZI</name>
<evidence type="ECO:0000313" key="1">
    <source>
        <dbReference type="EMBL" id="KAF2192909.1"/>
    </source>
</evidence>
<sequence length="250" mass="27876">MAQPSTTITFGDRDSAFRWATSTALFTTSSIHRLASKEKAFITVEYTHRYDQARGDWVANEELETTPIGEATDGDSLQEQLTRAEANLVREYPNHFSPNRIKVRFEERATSTFTILPELGTQIPSSDPRPVNSLNLFIRNFIVDSPKATVILVHPLSLGLNISKIGEFIWNNGVAGRTLDSGTGFVDSRNQKEMVAYLEGKTYQLGHGYAIIEEESCLHELGIEFTIAHTSKIGIKSVWSILDKIGGRVE</sequence>